<dbReference type="RefSeq" id="WP_265283159.1">
    <property type="nucleotide sequence ID" value="NZ_QZCW01000004.1"/>
</dbReference>
<evidence type="ECO:0000259" key="6">
    <source>
        <dbReference type="Pfam" id="PF00294"/>
    </source>
</evidence>
<evidence type="ECO:0000256" key="3">
    <source>
        <dbReference type="ARBA" id="ARBA00022741"/>
    </source>
</evidence>
<dbReference type="SUPFAM" id="SSF53613">
    <property type="entry name" value="Ribokinase-like"/>
    <property type="match status" value="1"/>
</dbReference>
<evidence type="ECO:0000313" key="7">
    <source>
        <dbReference type="EMBL" id="MCW5323173.1"/>
    </source>
</evidence>
<comment type="caution">
    <text evidence="7">The sequence shown here is derived from an EMBL/GenBank/DDBJ whole genome shotgun (WGS) entry which is preliminary data.</text>
</comment>
<protein>
    <submittedName>
        <fullName evidence="7">Sugar kinase</fullName>
    </submittedName>
</protein>
<proteinExistence type="inferred from homology"/>
<dbReference type="EMBL" id="QZCW01000004">
    <property type="protein sequence ID" value="MCW5323173.1"/>
    <property type="molecule type" value="Genomic_DNA"/>
</dbReference>
<evidence type="ECO:0000256" key="4">
    <source>
        <dbReference type="ARBA" id="ARBA00022777"/>
    </source>
</evidence>
<comment type="similarity">
    <text evidence="1">Belongs to the carbohydrate kinase PfkB family.</text>
</comment>
<evidence type="ECO:0000256" key="5">
    <source>
        <dbReference type="ARBA" id="ARBA00022840"/>
    </source>
</evidence>
<gene>
    <name evidence="7" type="ORF">D5039_19110</name>
</gene>
<keyword evidence="2" id="KW-0808">Transferase</keyword>
<accession>A0ABT3KXV7</accession>
<evidence type="ECO:0000313" key="8">
    <source>
        <dbReference type="Proteomes" id="UP001208935"/>
    </source>
</evidence>
<keyword evidence="4 7" id="KW-0418">Kinase</keyword>
<sequence length="316" mass="33582">MNTNPPPSLDVVTLGESMALFAAEQPAPLAEVRHFTKRLAGAETNVAIGLSRLGLRVGWISRLGADSFGDFVQRTVAGEGVDCSQLVIDPARPTGFMLKPLSPDGADPQVEYYRKGSAASAMQVTQLDESYLLSARHLHATGIFAALAPNTFEYCEHSMQRARAAGRSVSFDPNLRPSLWASQAQMIAGINRLARTASWVMPGIAEGRLLTGRDSPEDIAAYYLDQGAQVVVIKLGAEGAYYETRAGEAGHVAGVKVPKVVDTVGAGDGFAAGLISAQLEGLAWPAALERANWIGAQAIQVRGDMEGLPYRHQLPG</sequence>
<dbReference type="InterPro" id="IPR011611">
    <property type="entry name" value="PfkB_dom"/>
</dbReference>
<dbReference type="InterPro" id="IPR002173">
    <property type="entry name" value="Carboh/pur_kinase_PfkB_CS"/>
</dbReference>
<dbReference type="PANTHER" id="PTHR43085">
    <property type="entry name" value="HEXOKINASE FAMILY MEMBER"/>
    <property type="match status" value="1"/>
</dbReference>
<organism evidence="7 8">
    <name type="scientific">Verminephrobacter aporrectodeae subsp. tuberculatae</name>
    <dbReference type="NCBI Taxonomy" id="1110392"/>
    <lineage>
        <taxon>Bacteria</taxon>
        <taxon>Pseudomonadati</taxon>
        <taxon>Pseudomonadota</taxon>
        <taxon>Betaproteobacteria</taxon>
        <taxon>Burkholderiales</taxon>
        <taxon>Comamonadaceae</taxon>
        <taxon>Verminephrobacter</taxon>
    </lineage>
</organism>
<dbReference type="PROSITE" id="PS00584">
    <property type="entry name" value="PFKB_KINASES_2"/>
    <property type="match status" value="1"/>
</dbReference>
<name>A0ABT3KXV7_9BURK</name>
<dbReference type="Pfam" id="PF00294">
    <property type="entry name" value="PfkB"/>
    <property type="match status" value="1"/>
</dbReference>
<dbReference type="CDD" id="cd01166">
    <property type="entry name" value="KdgK"/>
    <property type="match status" value="1"/>
</dbReference>
<dbReference type="GO" id="GO:0016301">
    <property type="term" value="F:kinase activity"/>
    <property type="evidence" value="ECO:0007669"/>
    <property type="project" value="UniProtKB-KW"/>
</dbReference>
<keyword evidence="3" id="KW-0547">Nucleotide-binding</keyword>
<keyword evidence="8" id="KW-1185">Reference proteome</keyword>
<dbReference type="InterPro" id="IPR050306">
    <property type="entry name" value="PfkB_Carbo_kinase"/>
</dbReference>
<reference evidence="8" key="1">
    <citation type="submission" date="2023-07" db="EMBL/GenBank/DDBJ databases">
        <title>Verminephrobacter genomes.</title>
        <authorList>
            <person name="Lund M.B."/>
        </authorList>
    </citation>
    <scope>NUCLEOTIDE SEQUENCE [LARGE SCALE GENOMIC DNA]</scope>
    <source>
        <strain evidence="8">AtM5-05</strain>
    </source>
</reference>
<feature type="domain" description="Carbohydrate kinase PfkB" evidence="6">
    <location>
        <begin position="10"/>
        <end position="309"/>
    </location>
</feature>
<evidence type="ECO:0000256" key="1">
    <source>
        <dbReference type="ARBA" id="ARBA00010688"/>
    </source>
</evidence>
<dbReference type="PANTHER" id="PTHR43085:SF1">
    <property type="entry name" value="PSEUDOURIDINE KINASE-RELATED"/>
    <property type="match status" value="1"/>
</dbReference>
<keyword evidence="5" id="KW-0067">ATP-binding</keyword>
<evidence type="ECO:0000256" key="2">
    <source>
        <dbReference type="ARBA" id="ARBA00022679"/>
    </source>
</evidence>
<dbReference type="InterPro" id="IPR029056">
    <property type="entry name" value="Ribokinase-like"/>
</dbReference>
<dbReference type="Proteomes" id="UP001208935">
    <property type="component" value="Unassembled WGS sequence"/>
</dbReference>
<dbReference type="Gene3D" id="3.40.1190.20">
    <property type="match status" value="1"/>
</dbReference>